<dbReference type="GO" id="GO:0010043">
    <property type="term" value="P:response to zinc ion"/>
    <property type="evidence" value="ECO:0007669"/>
    <property type="project" value="TreeGrafter"/>
</dbReference>
<keyword evidence="4" id="KW-1003">Cell membrane</keyword>
<evidence type="ECO:0000256" key="6">
    <source>
        <dbReference type="ARBA" id="ARBA00022989"/>
    </source>
</evidence>
<keyword evidence="6 11" id="KW-1133">Transmembrane helix</keyword>
<dbReference type="PANTHER" id="PTHR30477:SF3">
    <property type="entry name" value="METAL TRANSPORT SYSTEM MEMBRANE PROTEIN CT_069-RELATED"/>
    <property type="match status" value="1"/>
</dbReference>
<dbReference type="STRING" id="201973.SAMN04488025_13214"/>
<comment type="similarity">
    <text evidence="2 10">Belongs to the ABC-3 integral membrane protein family.</text>
</comment>
<dbReference type="GO" id="GO:0043190">
    <property type="term" value="C:ATP-binding cassette (ABC) transporter complex"/>
    <property type="evidence" value="ECO:0007669"/>
    <property type="project" value="InterPro"/>
</dbReference>
<accession>A0A1I2RM40</accession>
<feature type="transmembrane region" description="Helical" evidence="11">
    <location>
        <begin position="257"/>
        <end position="276"/>
    </location>
</feature>
<comment type="function">
    <text evidence="8">This protein is probably a component of a manganese permease, a binding protein-dependent, ATP-driven transport system.</text>
</comment>
<dbReference type="OrthoDB" id="9788905at2"/>
<evidence type="ECO:0000256" key="3">
    <source>
        <dbReference type="ARBA" id="ARBA00022448"/>
    </source>
</evidence>
<organism evidence="12 13">
    <name type="scientific">Planifilum fulgidum</name>
    <dbReference type="NCBI Taxonomy" id="201973"/>
    <lineage>
        <taxon>Bacteria</taxon>
        <taxon>Bacillati</taxon>
        <taxon>Bacillota</taxon>
        <taxon>Bacilli</taxon>
        <taxon>Bacillales</taxon>
        <taxon>Thermoactinomycetaceae</taxon>
        <taxon>Planifilum</taxon>
    </lineage>
</organism>
<sequence length="431" mass="45762">MAVLRAFVTDPNALWVLGGTTLLGVSSGVIGSFAFLRKRGLMGDVLAHAALPGICIAFMLTGLKHPLVLLVGAIATGILASLSINGIIRHSRLKEDTALALVLSVFFGVGIVLLTLIQQSGAGNQSGLDKFLFGQAASLVDEDLAVMGGVSALLLLISALFFKELKLLCFDAAFGRSLGFPMGAIDLLLMSMLVVGVVIGLQAAGVVLMAALIITPAAAARYWTDRMGRLVVLSALFGGASGALGTVISTFSLHLPTGPLIVLAATAVFLFSLLFAPRRGLLARALNLAGNRARTARENLLRALYEEGERTGENRVSIHELTTSQGLSRRRLASVLRALAKHGLVEFPSEGEVSLTEKGLKAAYDIVLRWRMVEMWHMHESRLGSPAADVDYLTEPIPAEIFNQLWDLLATHGRLPKWQPLDPGMKGGGTG</sequence>
<dbReference type="InterPro" id="IPR001626">
    <property type="entry name" value="ABC_TroCD"/>
</dbReference>
<protein>
    <recommendedName>
        <fullName evidence="9">Manganese transport system membrane protein MntC</fullName>
    </recommendedName>
</protein>
<feature type="transmembrane region" description="Helical" evidence="11">
    <location>
        <begin position="12"/>
        <end position="36"/>
    </location>
</feature>
<evidence type="ECO:0000256" key="2">
    <source>
        <dbReference type="ARBA" id="ARBA00008034"/>
    </source>
</evidence>
<feature type="transmembrane region" description="Helical" evidence="11">
    <location>
        <begin position="67"/>
        <end position="87"/>
    </location>
</feature>
<evidence type="ECO:0000256" key="9">
    <source>
        <dbReference type="ARBA" id="ARBA00073179"/>
    </source>
</evidence>
<dbReference type="AlphaFoldDB" id="A0A1I2RM40"/>
<dbReference type="InterPro" id="IPR037294">
    <property type="entry name" value="ABC_BtuC-like"/>
</dbReference>
<dbReference type="GO" id="GO:0071281">
    <property type="term" value="P:cellular response to iron ion"/>
    <property type="evidence" value="ECO:0007669"/>
    <property type="project" value="UniProtKB-ARBA"/>
</dbReference>
<dbReference type="PANTHER" id="PTHR30477">
    <property type="entry name" value="ABC-TRANSPORTER METAL-BINDING PROTEIN"/>
    <property type="match status" value="1"/>
</dbReference>
<evidence type="ECO:0000313" key="13">
    <source>
        <dbReference type="Proteomes" id="UP000198661"/>
    </source>
</evidence>
<gene>
    <name evidence="12" type="ORF">SAMN04488025_13214</name>
</gene>
<keyword evidence="7 11" id="KW-0472">Membrane</keyword>
<feature type="transmembrane region" description="Helical" evidence="11">
    <location>
        <begin position="99"/>
        <end position="117"/>
    </location>
</feature>
<dbReference type="Proteomes" id="UP000198661">
    <property type="component" value="Unassembled WGS sequence"/>
</dbReference>
<dbReference type="FunFam" id="1.10.3470.10:FF:000003">
    <property type="entry name" value="Iron ABC transporter permease SitD"/>
    <property type="match status" value="1"/>
</dbReference>
<dbReference type="Gene3D" id="1.10.3470.10">
    <property type="entry name" value="ABC transporter involved in vitamin B12 uptake, BtuC"/>
    <property type="match status" value="1"/>
</dbReference>
<dbReference type="SUPFAM" id="SSF81345">
    <property type="entry name" value="ABC transporter involved in vitamin B12 uptake, BtuC"/>
    <property type="match status" value="1"/>
</dbReference>
<dbReference type="GO" id="GO:0055085">
    <property type="term" value="P:transmembrane transport"/>
    <property type="evidence" value="ECO:0007669"/>
    <property type="project" value="InterPro"/>
</dbReference>
<dbReference type="Pfam" id="PF00950">
    <property type="entry name" value="ABC-3"/>
    <property type="match status" value="1"/>
</dbReference>
<dbReference type="Gene3D" id="1.10.10.10">
    <property type="entry name" value="Winged helix-like DNA-binding domain superfamily/Winged helix DNA-binding domain"/>
    <property type="match status" value="1"/>
</dbReference>
<evidence type="ECO:0000313" key="12">
    <source>
        <dbReference type="EMBL" id="SFG41735.1"/>
    </source>
</evidence>
<dbReference type="EMBL" id="FOOK01000032">
    <property type="protein sequence ID" value="SFG41735.1"/>
    <property type="molecule type" value="Genomic_DNA"/>
</dbReference>
<dbReference type="SUPFAM" id="SSF46785">
    <property type="entry name" value="Winged helix' DNA-binding domain"/>
    <property type="match status" value="1"/>
</dbReference>
<evidence type="ECO:0000256" key="5">
    <source>
        <dbReference type="ARBA" id="ARBA00022692"/>
    </source>
</evidence>
<dbReference type="InterPro" id="IPR036388">
    <property type="entry name" value="WH-like_DNA-bd_sf"/>
</dbReference>
<dbReference type="InterPro" id="IPR036390">
    <property type="entry name" value="WH_DNA-bd_sf"/>
</dbReference>
<feature type="transmembrane region" description="Helical" evidence="11">
    <location>
        <begin position="205"/>
        <end position="223"/>
    </location>
</feature>
<reference evidence="12 13" key="1">
    <citation type="submission" date="2016-10" db="EMBL/GenBank/DDBJ databases">
        <authorList>
            <person name="de Groot N.N."/>
        </authorList>
    </citation>
    <scope>NUCLEOTIDE SEQUENCE [LARGE SCALE GENOMIC DNA]</scope>
    <source>
        <strain evidence="12 13">DSM 44945</strain>
    </source>
</reference>
<evidence type="ECO:0000256" key="11">
    <source>
        <dbReference type="SAM" id="Phobius"/>
    </source>
</evidence>
<comment type="subcellular location">
    <subcellularLocation>
        <location evidence="1 10">Cell membrane</location>
        <topology evidence="1 10">Multi-pass membrane protein</topology>
    </subcellularLocation>
</comment>
<proteinExistence type="inferred from homology"/>
<keyword evidence="3 10" id="KW-0813">Transport</keyword>
<feature type="transmembrane region" description="Helical" evidence="11">
    <location>
        <begin position="144"/>
        <end position="162"/>
    </location>
</feature>
<keyword evidence="5 10" id="KW-0812">Transmembrane</keyword>
<feature type="transmembrane region" description="Helical" evidence="11">
    <location>
        <begin position="174"/>
        <end position="199"/>
    </location>
</feature>
<evidence type="ECO:0000256" key="1">
    <source>
        <dbReference type="ARBA" id="ARBA00004651"/>
    </source>
</evidence>
<evidence type="ECO:0000256" key="7">
    <source>
        <dbReference type="ARBA" id="ARBA00023136"/>
    </source>
</evidence>
<dbReference type="RefSeq" id="WP_092040549.1">
    <property type="nucleotide sequence ID" value="NZ_FOOK01000032.1"/>
</dbReference>
<evidence type="ECO:0000256" key="8">
    <source>
        <dbReference type="ARBA" id="ARBA00057828"/>
    </source>
</evidence>
<dbReference type="CDD" id="cd06550">
    <property type="entry name" value="TM_ABC_iron-siderophores_like"/>
    <property type="match status" value="1"/>
</dbReference>
<feature type="transmembrane region" description="Helical" evidence="11">
    <location>
        <begin position="230"/>
        <end position="251"/>
    </location>
</feature>
<evidence type="ECO:0000256" key="4">
    <source>
        <dbReference type="ARBA" id="ARBA00022475"/>
    </source>
</evidence>
<evidence type="ECO:0000256" key="10">
    <source>
        <dbReference type="RuleBase" id="RU003943"/>
    </source>
</evidence>
<name>A0A1I2RM40_9BACL</name>
<keyword evidence="13" id="KW-1185">Reference proteome</keyword>